<evidence type="ECO:0000256" key="9">
    <source>
        <dbReference type="ARBA" id="ARBA00023136"/>
    </source>
</evidence>
<evidence type="ECO:0000256" key="7">
    <source>
        <dbReference type="ARBA" id="ARBA00022574"/>
    </source>
</evidence>
<reference evidence="15" key="1">
    <citation type="submission" date="2015-02" db="EMBL/GenBank/DDBJ databases">
        <title>Genome sequencing for Strongylocentrotus purpuratus.</title>
        <authorList>
            <person name="Murali S."/>
            <person name="Liu Y."/>
            <person name="Vee V."/>
            <person name="English A."/>
            <person name="Wang M."/>
            <person name="Skinner E."/>
            <person name="Han Y."/>
            <person name="Muzny D.M."/>
            <person name="Worley K.C."/>
            <person name="Gibbs R.A."/>
        </authorList>
    </citation>
    <scope>NUCLEOTIDE SEQUENCE</scope>
</reference>
<dbReference type="InterPro" id="IPR001680">
    <property type="entry name" value="WD40_rpt"/>
</dbReference>
<evidence type="ECO:0000259" key="13">
    <source>
        <dbReference type="Pfam" id="PF08596"/>
    </source>
</evidence>
<evidence type="ECO:0000256" key="4">
    <source>
        <dbReference type="ARBA" id="ARBA00022483"/>
    </source>
</evidence>
<keyword evidence="4" id="KW-0268">Exocytosis</keyword>
<feature type="region of interest" description="Disordered" evidence="11">
    <location>
        <begin position="657"/>
        <end position="707"/>
    </location>
</feature>
<feature type="domain" description="Lethal giant larvae (Lgl)-like C-terminal" evidence="13">
    <location>
        <begin position="741"/>
        <end position="967"/>
    </location>
</feature>
<dbReference type="SMART" id="SM00320">
    <property type="entry name" value="WD40"/>
    <property type="match status" value="7"/>
</dbReference>
<feature type="compositionally biased region" description="Low complexity" evidence="11">
    <location>
        <begin position="985"/>
        <end position="998"/>
    </location>
</feature>
<dbReference type="GO" id="GO:0006887">
    <property type="term" value="P:exocytosis"/>
    <property type="evidence" value="ECO:0007669"/>
    <property type="project" value="UniProtKB-KW"/>
</dbReference>
<feature type="compositionally biased region" description="Basic and acidic residues" evidence="11">
    <location>
        <begin position="999"/>
        <end position="1015"/>
    </location>
</feature>
<dbReference type="InterPro" id="IPR000664">
    <property type="entry name" value="Lethal2_giant"/>
</dbReference>
<evidence type="ECO:0000256" key="10">
    <source>
        <dbReference type="PROSITE-ProRule" id="PRU00221"/>
    </source>
</evidence>
<dbReference type="SUPFAM" id="SSF50978">
    <property type="entry name" value="WD40 repeat-like"/>
    <property type="match status" value="2"/>
</dbReference>
<dbReference type="PROSITE" id="PS50082">
    <property type="entry name" value="WD_REPEATS_2"/>
    <property type="match status" value="1"/>
</dbReference>
<dbReference type="Pfam" id="PF00400">
    <property type="entry name" value="WD40"/>
    <property type="match status" value="1"/>
</dbReference>
<evidence type="ECO:0000313" key="15">
    <source>
        <dbReference type="Proteomes" id="UP000007110"/>
    </source>
</evidence>
<evidence type="ECO:0000256" key="11">
    <source>
        <dbReference type="SAM" id="MobiDB-lite"/>
    </source>
</evidence>
<dbReference type="GeneID" id="578619"/>
<evidence type="ECO:0000256" key="8">
    <source>
        <dbReference type="ARBA" id="ARBA00022737"/>
    </source>
</evidence>
<dbReference type="Pfam" id="PF08366">
    <property type="entry name" value="LLGL"/>
    <property type="match status" value="1"/>
</dbReference>
<dbReference type="InterPro" id="IPR013905">
    <property type="entry name" value="Lgl_C_dom"/>
</dbReference>
<reference evidence="14" key="2">
    <citation type="submission" date="2021-01" db="UniProtKB">
        <authorList>
            <consortium name="EnsemblMetazoa"/>
        </authorList>
    </citation>
    <scope>IDENTIFICATION</scope>
</reference>
<sequence>MASRMRKLFHRQNAGAIEERRKMRKELFAFNKTVEHGFPNKPTALAYDPKLNIFAIGTSNGVIKIYGAPGVEFMGIHSGDFSVSKLFFLPAQGRIISLLDDNSLHLWEINLKDGGSTMEEVKNFMIEGRLKKISVCCLSSDASRLYLGTEGGNIYLLDVESFDLEDHIVYQDVVMQKLNDSPSSSVPDDFKVNPGAVEAIAQHPSDKDRLLIGYNRGLMIIWRQSELMLEASFVGHQIESLCWHRDGTHFTSSHNDGSYQVWKVSGASSPAKEPLVPYGPFPCKAIPKILYLTTKSEPFTIFSGGMPRASYGDRHVVTVIQDKTQHVVFDFTSKVIDFFTMSNVNDEDEFDEPHSLVVLVEEEIVFIDLQTKGWPTFQLPYLSSLHASAITSSNYICNVPSQLWEKIQEVGEHQQQNVMSTRDFPVIGGKNLVEPPAYHDLLLTGHEDGSIRFWDASASAMKYLYQVNVAQLFTAEGGEQNGSPGVVEAEEEWPPFRKVGNFDPFSDDPRFGVQKVVLCPQSGTLVAGGTAGQVVVMKMGEDEEEKKTIEVVQAKIVVDDKFVWKGHEALPVREEPFKFPRGFQVELVAQAHPPAAITALAFQSTWGIIAFGTSHGFSLIDTTLKRLIVSHCTLNPHDLSVTGEHMSRRMSLTKSLRASLRRVRQKRGTTKPRKQRERRSNDTGGKVIEGSDNTPTTPEKESRGRGFDDADLVPIERKIEARSEDPKVSMVRYVYFANTFVRDAHTATPSLWVGTNAGVIYIYSLGVPTGENRLQGNVVAEISKEIKLKHGAPINSMVVVDSDNNPLPDPIEVQHECAKPPNMSGHNLIVCSEEQFKVFALPSLKPRYKTKLTAMDGSKVRKVAFINYRSRNNDSYSENHISCLTNQGELGIYSIPHLKRQDHYQALRRENVTGIASLLFTPRGEGMYLLSPSEFERFTMSASTVTEPLCMLELAEGMRPVPPEPEVEPEPEPAAEATEEGAGGDADAAAAAAGAEVAQEAKPDAEEQEPGEKDAMLPSEDPPAATLQNGPSEEAEAEAPTAGGDAETAAAIQQEVDNQTADELVNEVDELLAKTGINISIEGETDDNPDITIDEVKEYDNKPKEEIVNGTADPDEGVVNKEPAPAVNGETETNEVNGEPQLEKLQIEE</sequence>
<keyword evidence="5" id="KW-0963">Cytoplasm</keyword>
<keyword evidence="15" id="KW-1185">Reference proteome</keyword>
<feature type="domain" description="Lethal giant larvae homologue 2" evidence="12">
    <location>
        <begin position="276"/>
        <end position="375"/>
    </location>
</feature>
<dbReference type="InterPro" id="IPR036322">
    <property type="entry name" value="WD40_repeat_dom_sf"/>
</dbReference>
<feature type="region of interest" description="Disordered" evidence="11">
    <location>
        <begin position="1100"/>
        <end position="1149"/>
    </location>
</feature>
<dbReference type="InterPro" id="IPR015943">
    <property type="entry name" value="WD40/YVTN_repeat-like_dom_sf"/>
</dbReference>
<evidence type="ECO:0000256" key="1">
    <source>
        <dbReference type="ARBA" id="ARBA00004308"/>
    </source>
</evidence>
<dbReference type="PANTHER" id="PTHR10241">
    <property type="entry name" value="LETHAL 2 GIANT LARVAE PROTEIN"/>
    <property type="match status" value="1"/>
</dbReference>
<dbReference type="PRINTS" id="PR00962">
    <property type="entry name" value="LETHAL2GIANT"/>
</dbReference>
<proteinExistence type="inferred from homology"/>
<feature type="repeat" description="WD" evidence="10">
    <location>
        <begin position="441"/>
        <end position="464"/>
    </location>
</feature>
<comment type="similarity">
    <text evidence="3">Belongs to the WD repeat L(2)GL family.</text>
</comment>
<dbReference type="Proteomes" id="UP000007110">
    <property type="component" value="Unassembled WGS sequence"/>
</dbReference>
<evidence type="ECO:0000256" key="6">
    <source>
        <dbReference type="ARBA" id="ARBA00022553"/>
    </source>
</evidence>
<keyword evidence="9" id="KW-0472">Membrane</keyword>
<feature type="compositionally biased region" description="Low complexity" evidence="11">
    <location>
        <begin position="1038"/>
        <end position="1051"/>
    </location>
</feature>
<keyword evidence="7 10" id="KW-0853">WD repeat</keyword>
<comment type="subcellular location">
    <subcellularLocation>
        <location evidence="2">Cytoplasm</location>
    </subcellularLocation>
    <subcellularLocation>
        <location evidence="1">Endomembrane system</location>
    </subcellularLocation>
</comment>
<dbReference type="RefSeq" id="XP_030840034.1">
    <property type="nucleotide sequence ID" value="XM_030984174.1"/>
</dbReference>
<feature type="region of interest" description="Disordered" evidence="11">
    <location>
        <begin position="959"/>
        <end position="1064"/>
    </location>
</feature>
<dbReference type="Gene3D" id="2.130.10.10">
    <property type="entry name" value="YVTN repeat-like/Quinoprotein amine dehydrogenase"/>
    <property type="match status" value="2"/>
</dbReference>
<dbReference type="AlphaFoldDB" id="A0A7M7NQ62"/>
<dbReference type="InterPro" id="IPR013577">
    <property type="entry name" value="LLGL2"/>
</dbReference>
<dbReference type="GO" id="GO:0012505">
    <property type="term" value="C:endomembrane system"/>
    <property type="evidence" value="ECO:0007669"/>
    <property type="project" value="UniProtKB-SubCell"/>
</dbReference>
<feature type="compositionally biased region" description="Basic residues" evidence="11">
    <location>
        <begin position="659"/>
        <end position="677"/>
    </location>
</feature>
<evidence type="ECO:0000256" key="5">
    <source>
        <dbReference type="ARBA" id="ARBA00022490"/>
    </source>
</evidence>
<dbReference type="Pfam" id="PF08596">
    <property type="entry name" value="Lgl_C"/>
    <property type="match status" value="1"/>
</dbReference>
<evidence type="ECO:0000256" key="3">
    <source>
        <dbReference type="ARBA" id="ARBA00008070"/>
    </source>
</evidence>
<accession>A0A7M7NQ62</accession>
<keyword evidence="8" id="KW-0677">Repeat</keyword>
<feature type="compositionally biased region" description="Basic and acidic residues" evidence="11">
    <location>
        <begin position="698"/>
        <end position="707"/>
    </location>
</feature>
<feature type="compositionally biased region" description="Acidic residues" evidence="11">
    <location>
        <begin position="965"/>
        <end position="979"/>
    </location>
</feature>
<feature type="compositionally biased region" description="Low complexity" evidence="11">
    <location>
        <begin position="1127"/>
        <end position="1139"/>
    </location>
</feature>
<evidence type="ECO:0000256" key="2">
    <source>
        <dbReference type="ARBA" id="ARBA00004496"/>
    </source>
</evidence>
<organism evidence="14 15">
    <name type="scientific">Strongylocentrotus purpuratus</name>
    <name type="common">Purple sea urchin</name>
    <dbReference type="NCBI Taxonomy" id="7668"/>
    <lineage>
        <taxon>Eukaryota</taxon>
        <taxon>Metazoa</taxon>
        <taxon>Echinodermata</taxon>
        <taxon>Eleutherozoa</taxon>
        <taxon>Echinozoa</taxon>
        <taxon>Echinoidea</taxon>
        <taxon>Euechinoidea</taxon>
        <taxon>Echinacea</taxon>
        <taxon>Camarodonta</taxon>
        <taxon>Echinidea</taxon>
        <taxon>Strongylocentrotidae</taxon>
        <taxon>Strongylocentrotus</taxon>
    </lineage>
</organism>
<name>A0A7M7NQ62_STRPU</name>
<evidence type="ECO:0000259" key="12">
    <source>
        <dbReference type="Pfam" id="PF08366"/>
    </source>
</evidence>
<protein>
    <submittedName>
        <fullName evidence="14">Uncharacterized protein</fullName>
    </submittedName>
</protein>
<evidence type="ECO:0000313" key="14">
    <source>
        <dbReference type="EnsemblMetazoa" id="XP_030840034"/>
    </source>
</evidence>
<keyword evidence="6" id="KW-0597">Phosphoprotein</keyword>
<dbReference type="PANTHER" id="PTHR10241:SF29">
    <property type="entry name" value="LETHAL(2) GIANT LARVAE PROTEIN"/>
    <property type="match status" value="1"/>
</dbReference>
<dbReference type="GO" id="GO:0005737">
    <property type="term" value="C:cytoplasm"/>
    <property type="evidence" value="ECO:0007669"/>
    <property type="project" value="UniProtKB-SubCell"/>
</dbReference>
<dbReference type="EnsemblMetazoa" id="XM_030984174">
    <property type="protein sequence ID" value="XP_030840034"/>
    <property type="gene ID" value="LOC578619"/>
</dbReference>